<name>A0ABC8SPG1_9AQUA</name>
<sequence length="127" mass="13911">MRPSLLVSLLLLSSLLHEAQGIRLEKGSLAAGQQQMIHEVGLTTKIKGVVEEVDLCKDGHCSGMIRKLMSKTTSISSTTTNSKNHKKEGKEENLSINSSPVSERYPDTLDIAGMDYSPARRKPPIHN</sequence>
<feature type="signal peptide" evidence="2">
    <location>
        <begin position="1"/>
        <end position="21"/>
    </location>
</feature>
<feature type="chain" id="PRO_5044805724" evidence="2">
    <location>
        <begin position="22"/>
        <end position="127"/>
    </location>
</feature>
<evidence type="ECO:0000256" key="1">
    <source>
        <dbReference type="SAM" id="MobiDB-lite"/>
    </source>
</evidence>
<evidence type="ECO:0000313" key="4">
    <source>
        <dbReference type="Proteomes" id="UP001642360"/>
    </source>
</evidence>
<protein>
    <submittedName>
        <fullName evidence="3">Uncharacterized protein</fullName>
    </submittedName>
</protein>
<comment type="caution">
    <text evidence="3">The sequence shown here is derived from an EMBL/GenBank/DDBJ whole genome shotgun (WGS) entry which is preliminary data.</text>
</comment>
<accession>A0ABC8SPG1</accession>
<dbReference type="EMBL" id="CAUOFW020003281">
    <property type="protein sequence ID" value="CAK9159005.1"/>
    <property type="molecule type" value="Genomic_DNA"/>
</dbReference>
<proteinExistence type="predicted"/>
<feature type="region of interest" description="Disordered" evidence="1">
    <location>
        <begin position="72"/>
        <end position="127"/>
    </location>
</feature>
<dbReference type="PANTHER" id="PTHR33743:SF19">
    <property type="entry name" value="PROTEIN GOLVEN 6"/>
    <property type="match status" value="1"/>
</dbReference>
<keyword evidence="4" id="KW-1185">Reference proteome</keyword>
<reference evidence="3 4" key="1">
    <citation type="submission" date="2024-02" db="EMBL/GenBank/DDBJ databases">
        <authorList>
            <person name="Vignale AGUSTIN F."/>
            <person name="Sosa J E."/>
            <person name="Modenutti C."/>
        </authorList>
    </citation>
    <scope>NUCLEOTIDE SEQUENCE [LARGE SCALE GENOMIC DNA]</scope>
</reference>
<dbReference type="AlphaFoldDB" id="A0ABC8SPG1"/>
<keyword evidence="2" id="KW-0732">Signal</keyword>
<evidence type="ECO:0000256" key="2">
    <source>
        <dbReference type="SAM" id="SignalP"/>
    </source>
</evidence>
<organism evidence="3 4">
    <name type="scientific">Ilex paraguariensis</name>
    <name type="common">yerba mate</name>
    <dbReference type="NCBI Taxonomy" id="185542"/>
    <lineage>
        <taxon>Eukaryota</taxon>
        <taxon>Viridiplantae</taxon>
        <taxon>Streptophyta</taxon>
        <taxon>Embryophyta</taxon>
        <taxon>Tracheophyta</taxon>
        <taxon>Spermatophyta</taxon>
        <taxon>Magnoliopsida</taxon>
        <taxon>eudicotyledons</taxon>
        <taxon>Gunneridae</taxon>
        <taxon>Pentapetalae</taxon>
        <taxon>asterids</taxon>
        <taxon>campanulids</taxon>
        <taxon>Aquifoliales</taxon>
        <taxon>Aquifoliaceae</taxon>
        <taxon>Ilex</taxon>
    </lineage>
</organism>
<dbReference type="InterPro" id="IPR049306">
    <property type="entry name" value="GLV1-2"/>
</dbReference>
<dbReference type="Proteomes" id="UP001642360">
    <property type="component" value="Unassembled WGS sequence"/>
</dbReference>
<dbReference type="PANTHER" id="PTHR33743">
    <property type="entry name" value="PROTEIN GOLVEN 6-RELATED"/>
    <property type="match status" value="1"/>
</dbReference>
<gene>
    <name evidence="3" type="ORF">ILEXP_LOCUS27683</name>
</gene>
<evidence type="ECO:0000313" key="3">
    <source>
        <dbReference type="EMBL" id="CAK9159005.1"/>
    </source>
</evidence>
<dbReference type="Pfam" id="PF21529">
    <property type="entry name" value="GLV1-2"/>
    <property type="match status" value="1"/>
</dbReference>
<feature type="compositionally biased region" description="Low complexity" evidence="1">
    <location>
        <begin position="72"/>
        <end position="82"/>
    </location>
</feature>